<protein>
    <recommendedName>
        <fullName evidence="3">FXSXX-COOH protein</fullName>
    </recommendedName>
</protein>
<evidence type="ECO:0000313" key="1">
    <source>
        <dbReference type="EMBL" id="MDT7841904.1"/>
    </source>
</evidence>
<evidence type="ECO:0000313" key="2">
    <source>
        <dbReference type="Proteomes" id="UP001257948"/>
    </source>
</evidence>
<keyword evidence="2" id="KW-1185">Reference proteome</keyword>
<gene>
    <name evidence="1" type="ORF">RQC66_14280</name>
</gene>
<accession>A0ABU3LRR3</accession>
<sequence>MRKAGEVSGGFQSALAAPVQPTRFTTRIPDSGAIPLDRLAEVDSGTLNRVLKSVRPARPTFDSGP</sequence>
<dbReference type="Proteomes" id="UP001257948">
    <property type="component" value="Unassembled WGS sequence"/>
</dbReference>
<reference evidence="2" key="1">
    <citation type="submission" date="2023-07" db="EMBL/GenBank/DDBJ databases">
        <title>Draft genome sequence of the endophytic actinobacterium Streptomyces justiciae WPN32, a potential antibiotic producer.</title>
        <authorList>
            <person name="Yasawong M."/>
            <person name="Pana W."/>
            <person name="Ganta P."/>
            <person name="Santapan N."/>
            <person name="Songngamsuk T."/>
            <person name="Phatcharaharikarn M."/>
            <person name="Kerdtoob S."/>
            <person name="Nantapong N."/>
        </authorList>
    </citation>
    <scope>NUCLEOTIDE SEQUENCE [LARGE SCALE GENOMIC DNA]</scope>
    <source>
        <strain evidence="2">WPN32</strain>
    </source>
</reference>
<name>A0ABU3LRR3_9ACTN</name>
<evidence type="ECO:0008006" key="3">
    <source>
        <dbReference type="Google" id="ProtNLM"/>
    </source>
</evidence>
<comment type="caution">
    <text evidence="1">The sequence shown here is derived from an EMBL/GenBank/DDBJ whole genome shotgun (WGS) entry which is preliminary data.</text>
</comment>
<organism evidence="1 2">
    <name type="scientific">Streptomyces justiciae</name>
    <dbReference type="NCBI Taxonomy" id="2780140"/>
    <lineage>
        <taxon>Bacteria</taxon>
        <taxon>Bacillati</taxon>
        <taxon>Actinomycetota</taxon>
        <taxon>Actinomycetes</taxon>
        <taxon>Kitasatosporales</taxon>
        <taxon>Streptomycetaceae</taxon>
        <taxon>Streptomyces</taxon>
    </lineage>
</organism>
<dbReference type="EMBL" id="JAVTLL010000008">
    <property type="protein sequence ID" value="MDT7841904.1"/>
    <property type="molecule type" value="Genomic_DNA"/>
</dbReference>
<proteinExistence type="predicted"/>
<dbReference type="RefSeq" id="WP_314201067.1">
    <property type="nucleotide sequence ID" value="NZ_JAVTLL010000008.1"/>
</dbReference>